<evidence type="ECO:0000313" key="2">
    <source>
        <dbReference type="EMBL" id="MDP2541810.1"/>
    </source>
</evidence>
<dbReference type="EMBL" id="PDUU01000007">
    <property type="protein sequence ID" value="PHN97493.1"/>
    <property type="molecule type" value="Genomic_DNA"/>
</dbReference>
<dbReference type="GO" id="GO:0003677">
    <property type="term" value="F:DNA binding"/>
    <property type="evidence" value="ECO:0007669"/>
    <property type="project" value="InterPro"/>
</dbReference>
<organism evidence="3 4">
    <name type="scientific">Tenacibaculum discolor</name>
    <dbReference type="NCBI Taxonomy" id="361581"/>
    <lineage>
        <taxon>Bacteria</taxon>
        <taxon>Pseudomonadati</taxon>
        <taxon>Bacteroidota</taxon>
        <taxon>Flavobacteriia</taxon>
        <taxon>Flavobacteriales</taxon>
        <taxon>Flavobacteriaceae</taxon>
        <taxon>Tenacibaculum</taxon>
    </lineage>
</organism>
<reference evidence="3 4" key="1">
    <citation type="journal article" date="2016" name="Nat. Commun.">
        <title>Microbial interactions lead to rapid micro-scale successions on model marine particles.</title>
        <authorList>
            <person name="Datta M.S."/>
            <person name="Sliwerska E."/>
            <person name="Gore J."/>
            <person name="Polz M.F."/>
            <person name="Cordero O.X."/>
        </authorList>
    </citation>
    <scope>NUCLEOTIDE SEQUENCE [LARGE SCALE GENOMIC DNA]</scope>
    <source>
        <strain evidence="3 4">4G03</strain>
    </source>
</reference>
<dbReference type="AlphaFoldDB" id="A0A2G1BTW2"/>
<dbReference type="InterPro" id="IPR001387">
    <property type="entry name" value="Cro/C1-type_HTH"/>
</dbReference>
<dbReference type="RefSeq" id="WP_099215414.1">
    <property type="nucleotide sequence ID" value="NZ_JAUYVU010000007.1"/>
</dbReference>
<dbReference type="PROSITE" id="PS50943">
    <property type="entry name" value="HTH_CROC1"/>
    <property type="match status" value="1"/>
</dbReference>
<proteinExistence type="predicted"/>
<evidence type="ECO:0000259" key="1">
    <source>
        <dbReference type="PROSITE" id="PS50943"/>
    </source>
</evidence>
<dbReference type="InterPro" id="IPR010982">
    <property type="entry name" value="Lambda_DNA-bd_dom_sf"/>
</dbReference>
<protein>
    <submittedName>
        <fullName evidence="2 3">Transcriptional regulator</fullName>
    </submittedName>
</protein>
<dbReference type="Pfam" id="PF13560">
    <property type="entry name" value="HTH_31"/>
    <property type="match status" value="1"/>
</dbReference>
<dbReference type="SMART" id="SM00530">
    <property type="entry name" value="HTH_XRE"/>
    <property type="match status" value="1"/>
</dbReference>
<reference evidence="3" key="2">
    <citation type="submission" date="2017-10" db="EMBL/GenBank/DDBJ databases">
        <authorList>
            <person name="Enke T.N."/>
            <person name="Cordero O.X."/>
        </authorList>
    </citation>
    <scope>NUCLEOTIDE SEQUENCE</scope>
    <source>
        <strain evidence="3">4G03</strain>
    </source>
</reference>
<gene>
    <name evidence="3" type="ORF">CSC81_08900</name>
    <name evidence="2" type="ORF">Q8W23_10035</name>
</gene>
<dbReference type="Gene3D" id="1.10.260.40">
    <property type="entry name" value="lambda repressor-like DNA-binding domains"/>
    <property type="match status" value="1"/>
</dbReference>
<evidence type="ECO:0000313" key="4">
    <source>
        <dbReference type="Proteomes" id="UP000222163"/>
    </source>
</evidence>
<reference evidence="2 5" key="3">
    <citation type="submission" date="2023-07" db="EMBL/GenBank/DDBJ databases">
        <title>Genome content predicts the carbon catabolic preferences of heterotrophic bacteria.</title>
        <authorList>
            <person name="Gralka M."/>
        </authorList>
    </citation>
    <scope>NUCLEOTIDE SEQUENCE [LARGE SCALE GENOMIC DNA]</scope>
    <source>
        <strain evidence="2 5">4G03</strain>
    </source>
</reference>
<feature type="domain" description="HTH cro/C1-type" evidence="1">
    <location>
        <begin position="7"/>
        <end position="61"/>
    </location>
</feature>
<evidence type="ECO:0000313" key="5">
    <source>
        <dbReference type="Proteomes" id="UP001242342"/>
    </source>
</evidence>
<dbReference type="EMBL" id="JAUYVU010000007">
    <property type="protein sequence ID" value="MDP2541810.1"/>
    <property type="molecule type" value="Genomic_DNA"/>
</dbReference>
<dbReference type="SUPFAM" id="SSF47413">
    <property type="entry name" value="lambda repressor-like DNA-binding domains"/>
    <property type="match status" value="1"/>
</dbReference>
<name>A0A2G1BTW2_9FLAO</name>
<accession>A0A497ZL37</accession>
<comment type="caution">
    <text evidence="3">The sequence shown here is derived from an EMBL/GenBank/DDBJ whole genome shotgun (WGS) entry which is preliminary data.</text>
</comment>
<dbReference type="Proteomes" id="UP001242342">
    <property type="component" value="Unassembled WGS sequence"/>
</dbReference>
<dbReference type="CDD" id="cd00093">
    <property type="entry name" value="HTH_XRE"/>
    <property type="match status" value="1"/>
</dbReference>
<dbReference type="Proteomes" id="UP000222163">
    <property type="component" value="Unassembled WGS sequence"/>
</dbReference>
<sequence>MTFGEYIREIREEKQLLLREVASQMNIDTALLSKIERGTRIARKEQVEALAKALKQNKSELLQYWLADKIVFMLKEEKNITEILKIVEQKINRLSKK</sequence>
<evidence type="ECO:0000313" key="3">
    <source>
        <dbReference type="EMBL" id="PHN97493.1"/>
    </source>
</evidence>
<accession>A0A2G1BTW2</accession>
<keyword evidence="5" id="KW-1185">Reference proteome</keyword>